<keyword evidence="1" id="KW-0472">Membrane</keyword>
<dbReference type="Proteomes" id="UP001152798">
    <property type="component" value="Chromosome 6"/>
</dbReference>
<organism evidence="2 3">
    <name type="scientific">Nezara viridula</name>
    <name type="common">Southern green stink bug</name>
    <name type="synonym">Cimex viridulus</name>
    <dbReference type="NCBI Taxonomy" id="85310"/>
    <lineage>
        <taxon>Eukaryota</taxon>
        <taxon>Metazoa</taxon>
        <taxon>Ecdysozoa</taxon>
        <taxon>Arthropoda</taxon>
        <taxon>Hexapoda</taxon>
        <taxon>Insecta</taxon>
        <taxon>Pterygota</taxon>
        <taxon>Neoptera</taxon>
        <taxon>Paraneoptera</taxon>
        <taxon>Hemiptera</taxon>
        <taxon>Heteroptera</taxon>
        <taxon>Panheteroptera</taxon>
        <taxon>Pentatomomorpha</taxon>
        <taxon>Pentatomoidea</taxon>
        <taxon>Pentatomidae</taxon>
        <taxon>Pentatominae</taxon>
        <taxon>Nezara</taxon>
    </lineage>
</organism>
<name>A0A9P0HK65_NEZVI</name>
<evidence type="ECO:0000313" key="2">
    <source>
        <dbReference type="EMBL" id="CAH1404145.1"/>
    </source>
</evidence>
<accession>A0A9P0HK65</accession>
<evidence type="ECO:0000256" key="1">
    <source>
        <dbReference type="SAM" id="Phobius"/>
    </source>
</evidence>
<feature type="transmembrane region" description="Helical" evidence="1">
    <location>
        <begin position="49"/>
        <end position="65"/>
    </location>
</feature>
<keyword evidence="1" id="KW-0812">Transmembrane</keyword>
<evidence type="ECO:0000313" key="3">
    <source>
        <dbReference type="Proteomes" id="UP001152798"/>
    </source>
</evidence>
<keyword evidence="1" id="KW-1133">Transmembrane helix</keyword>
<keyword evidence="3" id="KW-1185">Reference proteome</keyword>
<dbReference type="AlphaFoldDB" id="A0A9P0HK65"/>
<reference evidence="2" key="1">
    <citation type="submission" date="2022-01" db="EMBL/GenBank/DDBJ databases">
        <authorList>
            <person name="King R."/>
        </authorList>
    </citation>
    <scope>NUCLEOTIDE SEQUENCE</scope>
</reference>
<feature type="transmembrane region" description="Helical" evidence="1">
    <location>
        <begin position="77"/>
        <end position="99"/>
    </location>
</feature>
<sequence length="159" mass="18182">MVRVMPCLPTIGKIKLILDDVFKLSRWLGTYPIDEEYSSISKLNLAKGVILYFLASVIATESLYGRLTVEDVPLSTIITQLLRILPIIILHWINLACLVSNRKLAKVKKTNKMLYRRLLNNLDDEILQFHLVAKRDIVFTANGFFILESTLICTVRECS</sequence>
<gene>
    <name evidence="2" type="ORF">NEZAVI_LOCUS12610</name>
</gene>
<proteinExistence type="predicted"/>
<dbReference type="EMBL" id="OV725082">
    <property type="protein sequence ID" value="CAH1404145.1"/>
    <property type="molecule type" value="Genomic_DNA"/>
</dbReference>
<protein>
    <submittedName>
        <fullName evidence="2">Uncharacterized protein</fullName>
    </submittedName>
</protein>